<dbReference type="AlphaFoldDB" id="A0A8R1I704"/>
<reference evidence="3" key="1">
    <citation type="submission" date="2010-08" db="EMBL/GenBank/DDBJ databases">
        <authorList>
            <consortium name="Caenorhabditis japonica Sequencing Consortium"/>
            <person name="Wilson R.K."/>
        </authorList>
    </citation>
    <scope>NUCLEOTIDE SEQUENCE [LARGE SCALE GENOMIC DNA]</scope>
    <source>
        <strain evidence="3">DF5081</strain>
    </source>
</reference>
<evidence type="ECO:0000313" key="3">
    <source>
        <dbReference type="Proteomes" id="UP000005237"/>
    </source>
</evidence>
<proteinExistence type="predicted"/>
<evidence type="ECO:0000256" key="1">
    <source>
        <dbReference type="SAM" id="MobiDB-lite"/>
    </source>
</evidence>
<dbReference type="Proteomes" id="UP000005237">
    <property type="component" value="Unassembled WGS sequence"/>
</dbReference>
<feature type="compositionally biased region" description="Polar residues" evidence="1">
    <location>
        <begin position="80"/>
        <end position="97"/>
    </location>
</feature>
<organism evidence="2 3">
    <name type="scientific">Caenorhabditis japonica</name>
    <dbReference type="NCBI Taxonomy" id="281687"/>
    <lineage>
        <taxon>Eukaryota</taxon>
        <taxon>Metazoa</taxon>
        <taxon>Ecdysozoa</taxon>
        <taxon>Nematoda</taxon>
        <taxon>Chromadorea</taxon>
        <taxon>Rhabditida</taxon>
        <taxon>Rhabditina</taxon>
        <taxon>Rhabditomorpha</taxon>
        <taxon>Rhabditoidea</taxon>
        <taxon>Rhabditidae</taxon>
        <taxon>Peloderinae</taxon>
        <taxon>Caenorhabditis</taxon>
    </lineage>
</organism>
<dbReference type="EnsemblMetazoa" id="CJA23900.1">
    <property type="protein sequence ID" value="CJA23900.1"/>
    <property type="gene ID" value="WBGene00179472"/>
</dbReference>
<name>A0A8R1I704_CAEJA</name>
<evidence type="ECO:0000313" key="2">
    <source>
        <dbReference type="EnsemblMetazoa" id="CJA23900.1"/>
    </source>
</evidence>
<accession>A0A8R1I704</accession>
<protein>
    <submittedName>
        <fullName evidence="2">Uncharacterized protein</fullName>
    </submittedName>
</protein>
<keyword evidence="3" id="KW-1185">Reference proteome</keyword>
<feature type="region of interest" description="Disordered" evidence="1">
    <location>
        <begin position="72"/>
        <end position="97"/>
    </location>
</feature>
<sequence length="97" mass="10853">EVQKLRDDLESLTRGTVANEKGQHVSIEHEIQECRSKSAQLDAGIRTASNRRDRLCPRIDQLLKEHAEVANKDSSEIEKVQNSTQEVSRISSSISAP</sequence>
<reference evidence="2" key="2">
    <citation type="submission" date="2022-06" db="UniProtKB">
        <authorList>
            <consortium name="EnsemblMetazoa"/>
        </authorList>
    </citation>
    <scope>IDENTIFICATION</scope>
    <source>
        <strain evidence="2">DF5081</strain>
    </source>
</reference>